<accession>A0A8T0V6X3</accession>
<sequence length="70" mass="7787">MILHYLFLSNIPVLASQLSTCDNLRITAICFPGTPECHQTGCYSSWLQDSDAHSLQPSNFQTLISRTNVS</sequence>
<dbReference type="AlphaFoldDB" id="A0A8T0V6X3"/>
<organism evidence="2 3">
    <name type="scientific">Panicum virgatum</name>
    <name type="common">Blackwell switchgrass</name>
    <dbReference type="NCBI Taxonomy" id="38727"/>
    <lineage>
        <taxon>Eukaryota</taxon>
        <taxon>Viridiplantae</taxon>
        <taxon>Streptophyta</taxon>
        <taxon>Embryophyta</taxon>
        <taxon>Tracheophyta</taxon>
        <taxon>Spermatophyta</taxon>
        <taxon>Magnoliopsida</taxon>
        <taxon>Liliopsida</taxon>
        <taxon>Poales</taxon>
        <taxon>Poaceae</taxon>
        <taxon>PACMAD clade</taxon>
        <taxon>Panicoideae</taxon>
        <taxon>Panicodae</taxon>
        <taxon>Paniceae</taxon>
        <taxon>Panicinae</taxon>
        <taxon>Panicum</taxon>
        <taxon>Panicum sect. Hiantes</taxon>
    </lineage>
</organism>
<gene>
    <name evidence="2" type="ORF">PVAP13_3KG568550</name>
</gene>
<name>A0A8T0V6X3_PANVG</name>
<evidence type="ECO:0008006" key="4">
    <source>
        <dbReference type="Google" id="ProtNLM"/>
    </source>
</evidence>
<dbReference type="EMBL" id="CM029041">
    <property type="protein sequence ID" value="KAG2630980.1"/>
    <property type="molecule type" value="Genomic_DNA"/>
</dbReference>
<evidence type="ECO:0000313" key="2">
    <source>
        <dbReference type="EMBL" id="KAG2630980.1"/>
    </source>
</evidence>
<dbReference type="Proteomes" id="UP000823388">
    <property type="component" value="Chromosome 3K"/>
</dbReference>
<feature type="chain" id="PRO_5035885266" description="Secreted protein" evidence="1">
    <location>
        <begin position="16"/>
        <end position="70"/>
    </location>
</feature>
<keyword evidence="3" id="KW-1185">Reference proteome</keyword>
<reference evidence="2" key="1">
    <citation type="submission" date="2020-05" db="EMBL/GenBank/DDBJ databases">
        <title>WGS assembly of Panicum virgatum.</title>
        <authorList>
            <person name="Lovell J.T."/>
            <person name="Jenkins J."/>
            <person name="Shu S."/>
            <person name="Juenger T.E."/>
            <person name="Schmutz J."/>
        </authorList>
    </citation>
    <scope>NUCLEOTIDE SEQUENCE</scope>
    <source>
        <strain evidence="2">AP13</strain>
    </source>
</reference>
<evidence type="ECO:0000313" key="3">
    <source>
        <dbReference type="Proteomes" id="UP000823388"/>
    </source>
</evidence>
<comment type="caution">
    <text evidence="2">The sequence shown here is derived from an EMBL/GenBank/DDBJ whole genome shotgun (WGS) entry which is preliminary data.</text>
</comment>
<evidence type="ECO:0000256" key="1">
    <source>
        <dbReference type="SAM" id="SignalP"/>
    </source>
</evidence>
<protein>
    <recommendedName>
        <fullName evidence="4">Secreted protein</fullName>
    </recommendedName>
</protein>
<keyword evidence="1" id="KW-0732">Signal</keyword>
<proteinExistence type="predicted"/>
<feature type="signal peptide" evidence="1">
    <location>
        <begin position="1"/>
        <end position="15"/>
    </location>
</feature>